<protein>
    <recommendedName>
        <fullName evidence="3 10">DNA-directed RNA polymerase subunit omega</fullName>
        <shortName evidence="10">RNAP omega subunit</shortName>
        <ecNumber evidence="2 10">2.7.7.6</ecNumber>
    </recommendedName>
    <alternativeName>
        <fullName evidence="10">RNA polymerase omega subunit</fullName>
    </alternativeName>
    <alternativeName>
        <fullName evidence="8 10">Transcriptase subunit omega</fullName>
    </alternativeName>
</protein>
<evidence type="ECO:0000256" key="1">
    <source>
        <dbReference type="ARBA" id="ARBA00006711"/>
    </source>
</evidence>
<dbReference type="SMART" id="SM01409">
    <property type="entry name" value="RNA_pol_Rpb6"/>
    <property type="match status" value="1"/>
</dbReference>
<dbReference type="PANTHER" id="PTHR34476:SF1">
    <property type="entry name" value="DNA-DIRECTED RNA POLYMERASE SUBUNIT OMEGA"/>
    <property type="match status" value="1"/>
</dbReference>
<keyword evidence="12" id="KW-1185">Reference proteome</keyword>
<dbReference type="HAMAP" id="MF_00366">
    <property type="entry name" value="RNApol_bact_RpoZ"/>
    <property type="match status" value="1"/>
</dbReference>
<dbReference type="AlphaFoldDB" id="A0A366IF09"/>
<dbReference type="GO" id="GO:0003677">
    <property type="term" value="F:DNA binding"/>
    <property type="evidence" value="ECO:0007669"/>
    <property type="project" value="UniProtKB-UniRule"/>
</dbReference>
<dbReference type="InterPro" id="IPR003716">
    <property type="entry name" value="DNA-dir_RNA_pol_omega"/>
</dbReference>
<organism evidence="11 12">
    <name type="scientific">Alkalibaculum bacchi</name>
    <dbReference type="NCBI Taxonomy" id="645887"/>
    <lineage>
        <taxon>Bacteria</taxon>
        <taxon>Bacillati</taxon>
        <taxon>Bacillota</taxon>
        <taxon>Clostridia</taxon>
        <taxon>Eubacteriales</taxon>
        <taxon>Eubacteriaceae</taxon>
        <taxon>Alkalibaculum</taxon>
    </lineage>
</organism>
<evidence type="ECO:0000256" key="5">
    <source>
        <dbReference type="ARBA" id="ARBA00022679"/>
    </source>
</evidence>
<dbReference type="InterPro" id="IPR036161">
    <property type="entry name" value="RPB6/omega-like_sf"/>
</dbReference>
<dbReference type="OrthoDB" id="9815459at2"/>
<dbReference type="GO" id="GO:0000428">
    <property type="term" value="C:DNA-directed RNA polymerase complex"/>
    <property type="evidence" value="ECO:0007669"/>
    <property type="project" value="UniProtKB-KW"/>
</dbReference>
<evidence type="ECO:0000256" key="4">
    <source>
        <dbReference type="ARBA" id="ARBA00022478"/>
    </source>
</evidence>
<evidence type="ECO:0000256" key="6">
    <source>
        <dbReference type="ARBA" id="ARBA00022695"/>
    </source>
</evidence>
<keyword evidence="6 10" id="KW-0548">Nucleotidyltransferase</keyword>
<dbReference type="SUPFAM" id="SSF63562">
    <property type="entry name" value="RPB6/omega subunit-like"/>
    <property type="match status" value="1"/>
</dbReference>
<comment type="caution">
    <text evidence="11">The sequence shown here is derived from an EMBL/GenBank/DDBJ whole genome shotgun (WGS) entry which is preliminary data.</text>
</comment>
<evidence type="ECO:0000256" key="8">
    <source>
        <dbReference type="ARBA" id="ARBA00029924"/>
    </source>
</evidence>
<evidence type="ECO:0000256" key="7">
    <source>
        <dbReference type="ARBA" id="ARBA00023163"/>
    </source>
</evidence>
<dbReference type="Proteomes" id="UP000253490">
    <property type="component" value="Unassembled WGS sequence"/>
</dbReference>
<accession>A0A366IF09</accession>
<dbReference type="RefSeq" id="WP_113919738.1">
    <property type="nucleotide sequence ID" value="NZ_QNRX01000003.1"/>
</dbReference>
<sequence length="62" mass="7134">MRYPAINDLLQKVDNKYSLILVTAKRARHLVEGSTTNVKINNENPVSIATEEIARDLIEYKY</sequence>
<keyword evidence="5 10" id="KW-0808">Transferase</keyword>
<comment type="subunit">
    <text evidence="10">The RNAP catalytic core consists of 2 alpha, 1 beta, 1 beta' and 1 omega subunit. When a sigma factor is associated with the core the holoenzyme is formed, which can initiate transcription.</text>
</comment>
<evidence type="ECO:0000313" key="12">
    <source>
        <dbReference type="Proteomes" id="UP000253490"/>
    </source>
</evidence>
<comment type="function">
    <text evidence="10">Promotes RNA polymerase assembly. Latches the N- and C-terminal regions of the beta' subunit thereby facilitating its interaction with the beta and alpha subunits.</text>
</comment>
<comment type="catalytic activity">
    <reaction evidence="9 10">
        <text>RNA(n) + a ribonucleoside 5'-triphosphate = RNA(n+1) + diphosphate</text>
        <dbReference type="Rhea" id="RHEA:21248"/>
        <dbReference type="Rhea" id="RHEA-COMP:14527"/>
        <dbReference type="Rhea" id="RHEA-COMP:17342"/>
        <dbReference type="ChEBI" id="CHEBI:33019"/>
        <dbReference type="ChEBI" id="CHEBI:61557"/>
        <dbReference type="ChEBI" id="CHEBI:140395"/>
        <dbReference type="EC" id="2.7.7.6"/>
    </reaction>
</comment>
<keyword evidence="4 10" id="KW-0240">DNA-directed RNA polymerase</keyword>
<evidence type="ECO:0000256" key="9">
    <source>
        <dbReference type="ARBA" id="ARBA00048552"/>
    </source>
</evidence>
<reference evidence="11 12" key="1">
    <citation type="submission" date="2018-06" db="EMBL/GenBank/DDBJ databases">
        <title>Genomic Encyclopedia of Type Strains, Phase IV (KMG-IV): sequencing the most valuable type-strain genomes for metagenomic binning, comparative biology and taxonomic classification.</title>
        <authorList>
            <person name="Goeker M."/>
        </authorList>
    </citation>
    <scope>NUCLEOTIDE SEQUENCE [LARGE SCALE GENOMIC DNA]</scope>
    <source>
        <strain evidence="11 12">DSM 22112</strain>
    </source>
</reference>
<evidence type="ECO:0000256" key="2">
    <source>
        <dbReference type="ARBA" id="ARBA00012418"/>
    </source>
</evidence>
<evidence type="ECO:0000256" key="3">
    <source>
        <dbReference type="ARBA" id="ARBA00013725"/>
    </source>
</evidence>
<dbReference type="EMBL" id="QNRX01000003">
    <property type="protein sequence ID" value="RBP68302.1"/>
    <property type="molecule type" value="Genomic_DNA"/>
</dbReference>
<dbReference type="NCBIfam" id="TIGR00690">
    <property type="entry name" value="rpoZ"/>
    <property type="match status" value="1"/>
</dbReference>
<proteinExistence type="inferred from homology"/>
<dbReference type="PANTHER" id="PTHR34476">
    <property type="entry name" value="DNA-DIRECTED RNA POLYMERASE SUBUNIT OMEGA"/>
    <property type="match status" value="1"/>
</dbReference>
<name>A0A366IF09_9FIRM</name>
<evidence type="ECO:0000313" key="11">
    <source>
        <dbReference type="EMBL" id="RBP68302.1"/>
    </source>
</evidence>
<dbReference type="EC" id="2.7.7.6" evidence="2 10"/>
<evidence type="ECO:0000256" key="10">
    <source>
        <dbReference type="HAMAP-Rule" id="MF_00366"/>
    </source>
</evidence>
<keyword evidence="7 10" id="KW-0804">Transcription</keyword>
<dbReference type="Pfam" id="PF01192">
    <property type="entry name" value="RNA_pol_Rpb6"/>
    <property type="match status" value="1"/>
</dbReference>
<comment type="similarity">
    <text evidence="1 10">Belongs to the RNA polymerase subunit omega family.</text>
</comment>
<dbReference type="GO" id="GO:0003899">
    <property type="term" value="F:DNA-directed RNA polymerase activity"/>
    <property type="evidence" value="ECO:0007669"/>
    <property type="project" value="UniProtKB-UniRule"/>
</dbReference>
<dbReference type="GO" id="GO:0006351">
    <property type="term" value="P:DNA-templated transcription"/>
    <property type="evidence" value="ECO:0007669"/>
    <property type="project" value="UniProtKB-UniRule"/>
</dbReference>
<gene>
    <name evidence="10" type="primary">rpoZ</name>
    <name evidence="11" type="ORF">DES36_10363</name>
</gene>
<dbReference type="Gene3D" id="3.90.940.10">
    <property type="match status" value="1"/>
</dbReference>
<dbReference type="InterPro" id="IPR006110">
    <property type="entry name" value="Pol_omega/Rpo6/RPB6"/>
</dbReference>